<sequence length="235" mass="26281">MLTNSTSVLPDGGNTHASRSRRRPDKLAPSGISDVVINLNVSVLFNAGYVFARARIHFDHFANLDEQRNFNHCASRQRSRFAASTCGIAFQAGIGIYDFQFNKVRRGHGDRLAVPQGHDALSLIQQPFRAVADRFGVSRQLFERFVVHEVPELTVVVQVSQVHIDNISTFSRVGGFEGFLYTSAGQQAAQFNACECLAFTRFNEFTGFNRIRFAVQHDFKTSTKIVAIVRCHKAL</sequence>
<name>A8AMQ0_CITK8</name>
<protein>
    <submittedName>
        <fullName evidence="2">Uncharacterized protein</fullName>
    </submittedName>
</protein>
<evidence type="ECO:0000256" key="1">
    <source>
        <dbReference type="SAM" id="MobiDB-lite"/>
    </source>
</evidence>
<reference evidence="2 3" key="1">
    <citation type="submission" date="2007-08" db="EMBL/GenBank/DDBJ databases">
        <authorList>
            <consortium name="The Citrobacter koseri Genome Sequencing Project"/>
            <person name="McClelland M."/>
            <person name="Sanderson E.K."/>
            <person name="Porwollik S."/>
            <person name="Spieth J."/>
            <person name="Clifton W.S."/>
            <person name="Latreille P."/>
            <person name="Courtney L."/>
            <person name="Wang C."/>
            <person name="Pepin K."/>
            <person name="Bhonagiri V."/>
            <person name="Nash W."/>
            <person name="Johnson M."/>
            <person name="Thiruvilangam P."/>
            <person name="Wilson R."/>
        </authorList>
    </citation>
    <scope>NUCLEOTIDE SEQUENCE [LARGE SCALE GENOMIC DNA]</scope>
    <source>
        <strain evidence="3">ATCC BAA-895 / CDC 4225-83 / SGSC4696</strain>
    </source>
</reference>
<dbReference type="KEGG" id="cko:CKO_03686"/>
<evidence type="ECO:0000313" key="3">
    <source>
        <dbReference type="Proteomes" id="UP000008148"/>
    </source>
</evidence>
<dbReference type="HOGENOM" id="CLU_102865_0_0_6"/>
<accession>A8AMQ0</accession>
<gene>
    <name evidence="2" type="ordered locus">CKO_03686</name>
</gene>
<dbReference type="AlphaFoldDB" id="A8AMQ0"/>
<dbReference type="Proteomes" id="UP000008148">
    <property type="component" value="Chromosome"/>
</dbReference>
<feature type="region of interest" description="Disordered" evidence="1">
    <location>
        <begin position="1"/>
        <end position="26"/>
    </location>
</feature>
<dbReference type="EMBL" id="CP000822">
    <property type="protein sequence ID" value="ABV14763.1"/>
    <property type="molecule type" value="Genomic_DNA"/>
</dbReference>
<proteinExistence type="predicted"/>
<evidence type="ECO:0000313" key="2">
    <source>
        <dbReference type="EMBL" id="ABV14763.1"/>
    </source>
</evidence>
<organism evidence="2 3">
    <name type="scientific">Citrobacter koseri (strain ATCC BAA-895 / CDC 4225-83 / SGSC4696)</name>
    <dbReference type="NCBI Taxonomy" id="290338"/>
    <lineage>
        <taxon>Bacteria</taxon>
        <taxon>Pseudomonadati</taxon>
        <taxon>Pseudomonadota</taxon>
        <taxon>Gammaproteobacteria</taxon>
        <taxon>Enterobacterales</taxon>
        <taxon>Enterobacteriaceae</taxon>
        <taxon>Citrobacter</taxon>
    </lineage>
</organism>
<keyword evidence="3" id="KW-1185">Reference proteome</keyword>